<sequence>NFILRSYFDIFAVCQNGWSRFGSRCFRVFTSSTTWTASEQNCVAMGGHLASVHSSEEYTFILNLLISVTNNAAWIGGTDAAQEGVWVWTDGSAFNYSNWYSLQPDNYLNVENCILINWGGGWNDGACYGYYPSVCARKYVFFFFLAL</sequence>
<dbReference type="Pfam" id="PF00059">
    <property type="entry name" value="Lectin_C"/>
    <property type="match status" value="1"/>
</dbReference>
<proteinExistence type="predicted"/>
<dbReference type="PROSITE" id="PS00615">
    <property type="entry name" value="C_TYPE_LECTIN_1"/>
    <property type="match status" value="1"/>
</dbReference>
<keyword evidence="1" id="KW-1015">Disulfide bond</keyword>
<name>A0A8B9KRU6_ASTMX</name>
<evidence type="ECO:0000256" key="1">
    <source>
        <dbReference type="ARBA" id="ARBA00023157"/>
    </source>
</evidence>
<dbReference type="InterPro" id="IPR018378">
    <property type="entry name" value="C-type_lectin_CS"/>
</dbReference>
<dbReference type="Proteomes" id="UP000694621">
    <property type="component" value="Unplaced"/>
</dbReference>
<evidence type="ECO:0000313" key="3">
    <source>
        <dbReference type="Ensembl" id="ENSAMXP00005039207.1"/>
    </source>
</evidence>
<dbReference type="Ensembl" id="ENSAMXT00005042688.1">
    <property type="protein sequence ID" value="ENSAMXP00005039207.1"/>
    <property type="gene ID" value="ENSAMXG00005018522.1"/>
</dbReference>
<dbReference type="SMART" id="SM00034">
    <property type="entry name" value="CLECT"/>
    <property type="match status" value="1"/>
</dbReference>
<dbReference type="InterPro" id="IPR050111">
    <property type="entry name" value="C-type_lectin/snaclec_domain"/>
</dbReference>
<dbReference type="PROSITE" id="PS50041">
    <property type="entry name" value="C_TYPE_LECTIN_2"/>
    <property type="match status" value="1"/>
</dbReference>
<dbReference type="InterPro" id="IPR016187">
    <property type="entry name" value="CTDL_fold"/>
</dbReference>
<evidence type="ECO:0000313" key="4">
    <source>
        <dbReference type="Proteomes" id="UP000694621"/>
    </source>
</evidence>
<dbReference type="InterPro" id="IPR016186">
    <property type="entry name" value="C-type_lectin-like/link_sf"/>
</dbReference>
<dbReference type="PANTHER" id="PTHR22803">
    <property type="entry name" value="MANNOSE, PHOSPHOLIPASE, LECTIN RECEPTOR RELATED"/>
    <property type="match status" value="1"/>
</dbReference>
<feature type="domain" description="C-type lectin" evidence="2">
    <location>
        <begin position="21"/>
        <end position="136"/>
    </location>
</feature>
<dbReference type="Gene3D" id="3.10.100.10">
    <property type="entry name" value="Mannose-Binding Protein A, subunit A"/>
    <property type="match status" value="1"/>
</dbReference>
<organism evidence="3 4">
    <name type="scientific">Astyanax mexicanus</name>
    <name type="common">Blind cave fish</name>
    <name type="synonym">Astyanax fasciatus mexicanus</name>
    <dbReference type="NCBI Taxonomy" id="7994"/>
    <lineage>
        <taxon>Eukaryota</taxon>
        <taxon>Metazoa</taxon>
        <taxon>Chordata</taxon>
        <taxon>Craniata</taxon>
        <taxon>Vertebrata</taxon>
        <taxon>Euteleostomi</taxon>
        <taxon>Actinopterygii</taxon>
        <taxon>Neopterygii</taxon>
        <taxon>Teleostei</taxon>
        <taxon>Ostariophysi</taxon>
        <taxon>Characiformes</taxon>
        <taxon>Characoidei</taxon>
        <taxon>Acestrorhamphidae</taxon>
        <taxon>Acestrorhamphinae</taxon>
        <taxon>Astyanax</taxon>
    </lineage>
</organism>
<dbReference type="PRINTS" id="PR00356">
    <property type="entry name" value="ANTIFREEZEII"/>
</dbReference>
<accession>A0A8B9KRU6</accession>
<dbReference type="InterPro" id="IPR002353">
    <property type="entry name" value="AntifreezeII"/>
</dbReference>
<protein>
    <recommendedName>
        <fullName evidence="2">C-type lectin domain-containing protein</fullName>
    </recommendedName>
</protein>
<reference evidence="3" key="1">
    <citation type="submission" date="2025-08" db="UniProtKB">
        <authorList>
            <consortium name="Ensembl"/>
        </authorList>
    </citation>
    <scope>IDENTIFICATION</scope>
</reference>
<dbReference type="AlphaFoldDB" id="A0A8B9KRU6"/>
<evidence type="ECO:0000259" key="2">
    <source>
        <dbReference type="PROSITE" id="PS50041"/>
    </source>
</evidence>
<dbReference type="SUPFAM" id="SSF56436">
    <property type="entry name" value="C-type lectin-like"/>
    <property type="match status" value="1"/>
</dbReference>
<dbReference type="CDD" id="cd00037">
    <property type="entry name" value="CLECT"/>
    <property type="match status" value="1"/>
</dbReference>
<dbReference type="InterPro" id="IPR001304">
    <property type="entry name" value="C-type_lectin-like"/>
</dbReference>